<keyword evidence="3" id="KW-0732">Signal</keyword>
<dbReference type="InterPro" id="IPR050333">
    <property type="entry name" value="SLRP"/>
</dbReference>
<proteinExistence type="predicted"/>
<dbReference type="Pfam" id="PF13855">
    <property type="entry name" value="LRR_8"/>
    <property type="match status" value="1"/>
</dbReference>
<reference evidence="5" key="1">
    <citation type="submission" date="2025-08" db="UniProtKB">
        <authorList>
            <consortium name="RefSeq"/>
        </authorList>
    </citation>
    <scope>IDENTIFICATION</scope>
    <source>
        <tissue evidence="5">Muscle</tissue>
    </source>
</reference>
<dbReference type="GeneID" id="106471664"/>
<evidence type="ECO:0000256" key="1">
    <source>
        <dbReference type="ARBA" id="ARBA00022614"/>
    </source>
</evidence>
<accession>A0ABM1BSD3</accession>
<dbReference type="Gene3D" id="3.80.10.10">
    <property type="entry name" value="Ribonuclease Inhibitor"/>
    <property type="match status" value="1"/>
</dbReference>
<name>A0ABM1BSD3_LIMPO</name>
<dbReference type="RefSeq" id="XP_013787735.1">
    <property type="nucleotide sequence ID" value="XM_013932281.2"/>
</dbReference>
<keyword evidence="4" id="KW-1185">Reference proteome</keyword>
<dbReference type="PANTHER" id="PTHR45712">
    <property type="entry name" value="AGAP008170-PA"/>
    <property type="match status" value="1"/>
</dbReference>
<sequence length="321" mass="35819">MASQAQTNIGKVLGTIILILSLATASKINEEEEPRCPVSVNPCSCDVRMSDIIIKCVGIYGTDLQIAMTSLKGIEIHELSISDSDISNFEREWLEDTIILHLTATNVSITVEKDEPTPFYYLSSIIKGIYLSDVRVTGGMTNLGLSNLEKLSMLYIINSNLESVSKTLLPSSLELLVLQNNKIKILEAGTFGTLEKLISLSVRQNLLEYIERNVLPEQTSLEYLEISDNRLRGFSPDFFTNMPNLKVIRASNNDIKFLQEEVWSDVWTNLKIIDINGNPLVCNWTLSWIFDLGLPKDIVGTCAEPENLKGMSLKALSKNDL</sequence>
<dbReference type="SMART" id="SM00369">
    <property type="entry name" value="LRR_TYP"/>
    <property type="match status" value="4"/>
</dbReference>
<keyword evidence="1" id="KW-0433">Leucine-rich repeat</keyword>
<keyword evidence="2" id="KW-0677">Repeat</keyword>
<feature type="signal peptide" evidence="3">
    <location>
        <begin position="1"/>
        <end position="25"/>
    </location>
</feature>
<evidence type="ECO:0000313" key="4">
    <source>
        <dbReference type="Proteomes" id="UP000694941"/>
    </source>
</evidence>
<dbReference type="InterPro" id="IPR003591">
    <property type="entry name" value="Leu-rich_rpt_typical-subtyp"/>
</dbReference>
<protein>
    <submittedName>
        <fullName evidence="5">Toll-like receptor 9</fullName>
    </submittedName>
</protein>
<evidence type="ECO:0000313" key="5">
    <source>
        <dbReference type="RefSeq" id="XP_013787735.1"/>
    </source>
</evidence>
<evidence type="ECO:0000256" key="2">
    <source>
        <dbReference type="ARBA" id="ARBA00022737"/>
    </source>
</evidence>
<dbReference type="SUPFAM" id="SSF52058">
    <property type="entry name" value="L domain-like"/>
    <property type="match status" value="1"/>
</dbReference>
<dbReference type="InterPro" id="IPR032675">
    <property type="entry name" value="LRR_dom_sf"/>
</dbReference>
<feature type="chain" id="PRO_5046175519" evidence="3">
    <location>
        <begin position="26"/>
        <end position="321"/>
    </location>
</feature>
<dbReference type="Proteomes" id="UP000694941">
    <property type="component" value="Unplaced"/>
</dbReference>
<dbReference type="PANTHER" id="PTHR45712:SF22">
    <property type="entry name" value="INSULIN-LIKE GROWTH FACTOR-BINDING PROTEIN COMPLEX ACID LABILE SUBUNIT"/>
    <property type="match status" value="1"/>
</dbReference>
<gene>
    <name evidence="5" type="primary">LOC106471664</name>
</gene>
<organism evidence="4 5">
    <name type="scientific">Limulus polyphemus</name>
    <name type="common">Atlantic horseshoe crab</name>
    <dbReference type="NCBI Taxonomy" id="6850"/>
    <lineage>
        <taxon>Eukaryota</taxon>
        <taxon>Metazoa</taxon>
        <taxon>Ecdysozoa</taxon>
        <taxon>Arthropoda</taxon>
        <taxon>Chelicerata</taxon>
        <taxon>Merostomata</taxon>
        <taxon>Xiphosura</taxon>
        <taxon>Limulidae</taxon>
        <taxon>Limulus</taxon>
    </lineage>
</organism>
<dbReference type="InterPro" id="IPR001611">
    <property type="entry name" value="Leu-rich_rpt"/>
</dbReference>
<evidence type="ECO:0000256" key="3">
    <source>
        <dbReference type="SAM" id="SignalP"/>
    </source>
</evidence>